<keyword evidence="7" id="KW-0472">Membrane</keyword>
<comment type="similarity">
    <text evidence="10">Belongs to the PQQ oxidoreductase GdhB family.</text>
</comment>
<accession>A0A199UFV0</accession>
<name>A0A199UFV0_ANACO</name>
<evidence type="ECO:0000313" key="13">
    <source>
        <dbReference type="Proteomes" id="UP000092600"/>
    </source>
</evidence>
<dbReference type="Proteomes" id="UP000092600">
    <property type="component" value="Unassembled WGS sequence"/>
</dbReference>
<evidence type="ECO:0000313" key="12">
    <source>
        <dbReference type="EMBL" id="OAY63619.1"/>
    </source>
</evidence>
<keyword evidence="9" id="KW-0449">Lipoprotein</keyword>
<dbReference type="InterPro" id="IPR011041">
    <property type="entry name" value="Quinoprot_gluc/sorb_DH_b-prop"/>
</dbReference>
<protein>
    <submittedName>
        <fullName evidence="12">HIPL1 protein</fullName>
    </submittedName>
</protein>
<dbReference type="GO" id="GO:0005886">
    <property type="term" value="C:plasma membrane"/>
    <property type="evidence" value="ECO:0007669"/>
    <property type="project" value="UniProtKB-SubCell"/>
</dbReference>
<dbReference type="PANTHER" id="PTHR19328">
    <property type="entry name" value="HEDGEHOG-INTERACTING PROTEIN"/>
    <property type="match status" value="1"/>
</dbReference>
<evidence type="ECO:0000256" key="2">
    <source>
        <dbReference type="ARBA" id="ARBA00004193"/>
    </source>
</evidence>
<feature type="domain" description="Glucose/Sorbosone dehydrogenase" evidence="11">
    <location>
        <begin position="235"/>
        <end position="523"/>
    </location>
</feature>
<evidence type="ECO:0000256" key="8">
    <source>
        <dbReference type="ARBA" id="ARBA00023180"/>
    </source>
</evidence>
<dbReference type="Gene3D" id="2.120.10.30">
    <property type="entry name" value="TolB, C-terminal domain"/>
    <property type="match status" value="1"/>
</dbReference>
<dbReference type="InterPro" id="IPR011042">
    <property type="entry name" value="6-blade_b-propeller_TolB-like"/>
</dbReference>
<evidence type="ECO:0000256" key="3">
    <source>
        <dbReference type="ARBA" id="ARBA00022475"/>
    </source>
</evidence>
<dbReference type="FunFam" id="2.120.10.30:FF:000067">
    <property type="entry name" value="HHIP-like 1"/>
    <property type="match status" value="1"/>
</dbReference>
<dbReference type="SUPFAM" id="SSF50952">
    <property type="entry name" value="Soluble quinoprotein glucose dehydrogenase"/>
    <property type="match status" value="1"/>
</dbReference>
<evidence type="ECO:0000256" key="6">
    <source>
        <dbReference type="ARBA" id="ARBA00023002"/>
    </source>
</evidence>
<comment type="subcellular location">
    <subcellularLocation>
        <location evidence="2">Cell membrane</location>
        <topology evidence="2">Lipid-anchor</topology>
    </subcellularLocation>
</comment>
<gene>
    <name evidence="12" type="ORF">ACMD2_16324</name>
</gene>
<evidence type="ECO:0000256" key="1">
    <source>
        <dbReference type="ARBA" id="ARBA00001931"/>
    </source>
</evidence>
<comment type="cofactor">
    <cofactor evidence="1">
        <name>pyrroloquinoline quinone</name>
        <dbReference type="ChEBI" id="CHEBI:58442"/>
    </cofactor>
</comment>
<comment type="caution">
    <text evidence="12">The sequence shown here is derived from an EMBL/GenBank/DDBJ whole genome shotgun (WGS) entry which is preliminary data.</text>
</comment>
<evidence type="ECO:0000256" key="10">
    <source>
        <dbReference type="ARBA" id="ARBA00061483"/>
    </source>
</evidence>
<dbReference type="EMBL" id="LSRQ01008334">
    <property type="protein sequence ID" value="OAY63619.1"/>
    <property type="molecule type" value="Genomic_DNA"/>
</dbReference>
<evidence type="ECO:0000256" key="5">
    <source>
        <dbReference type="ARBA" id="ARBA00022891"/>
    </source>
</evidence>
<dbReference type="GO" id="GO:0016491">
    <property type="term" value="F:oxidoreductase activity"/>
    <property type="evidence" value="ECO:0007669"/>
    <property type="project" value="UniProtKB-KW"/>
</dbReference>
<keyword evidence="4" id="KW-0732">Signal</keyword>
<keyword evidence="6" id="KW-0560">Oxidoreductase</keyword>
<dbReference type="AlphaFoldDB" id="A0A199UFV0"/>
<dbReference type="Pfam" id="PF07995">
    <property type="entry name" value="GSDH"/>
    <property type="match status" value="1"/>
</dbReference>
<keyword evidence="8" id="KW-0325">Glycoprotein</keyword>
<evidence type="ECO:0000256" key="7">
    <source>
        <dbReference type="ARBA" id="ARBA00023136"/>
    </source>
</evidence>
<dbReference type="InterPro" id="IPR012938">
    <property type="entry name" value="Glc/Sorbosone_DH"/>
</dbReference>
<proteinExistence type="inferred from homology"/>
<dbReference type="STRING" id="4615.A0A199UFV0"/>
<sequence>MFNKGSKEPSLLGTRVLLMGSLRLLLLLLFFFIPNSYSFPLCTDSWAPETLKVPLTFCSYNGSSCCNATDDAAIEKRFKSMKISDTACSSVVKSILCANCDPFSAELFAIAPKFRTVPALCNSTVSASSAQSKDSTRDFCTEVWGTCKDIPILNSPFQPSLQGGAKPPTSPTKLTDLWQSQNDFCAAFGGQSSDQSVCFNGKSVSFNTTENLPSPKGLCLERISNGSYLNMIPHPDGSNRVFFSSQAGQIWLATVPEQGSGEALGIDVANPFLDLTDEVHFDTELGLMGLAFHPDYTRNGRFFVSYNCDKVQSASCSGRCSCNSDVGCDPTKLSPDNGAQPCQYQSVVAEYSVNSSSSTPSTAESAVPSEVRRIFTMGLPYSTHHGGQILFGPSDGYLYFMSGDGGNKGDPFNFAQNKKSLLGKIIRLDLDSIPSQSEINDLGLWGNYSIPKDNPSADDNELQPEIWAYGLRNPWKCSFDSERPSYFFCADVGQETYEEVDLISKGGNYGWRVYEGPNLYHPPWTPGGNTSLKSIDPIFPIMGYYHSTINKLGSASITGGYVYRSLTDPCMYGRYLYADLYATALWAGTETPESSGNYTSTMIPFSCSKNSPIPCDSVAGSSLPSLGYIYSFGEDNRKDVFVLTSKGVYRVVRPSLCNYTCPKEKVTNNVPSAPGPSSSSATMLHNLAGKVKVYVFAFFLFQVCVHS</sequence>
<reference evidence="12 13" key="1">
    <citation type="journal article" date="2016" name="DNA Res.">
        <title>The draft genome of MD-2 pineapple using hybrid error correction of long reads.</title>
        <authorList>
            <person name="Redwan R.M."/>
            <person name="Saidin A."/>
            <person name="Kumar S.V."/>
        </authorList>
    </citation>
    <scope>NUCLEOTIDE SEQUENCE [LARGE SCALE GENOMIC DNA]</scope>
    <source>
        <strain evidence="13">cv. MD2</strain>
        <tissue evidence="12">Leaf</tissue>
    </source>
</reference>
<keyword evidence="5" id="KW-0634">PQQ</keyword>
<evidence type="ECO:0000256" key="4">
    <source>
        <dbReference type="ARBA" id="ARBA00022729"/>
    </source>
</evidence>
<dbReference type="PANTHER" id="PTHR19328:SF13">
    <property type="entry name" value="HIPL1 PROTEIN"/>
    <property type="match status" value="1"/>
</dbReference>
<evidence type="ECO:0000259" key="11">
    <source>
        <dbReference type="Pfam" id="PF07995"/>
    </source>
</evidence>
<keyword evidence="3" id="KW-1003">Cell membrane</keyword>
<organism evidence="12 13">
    <name type="scientific">Ananas comosus</name>
    <name type="common">Pineapple</name>
    <name type="synonym">Ananas ananas</name>
    <dbReference type="NCBI Taxonomy" id="4615"/>
    <lineage>
        <taxon>Eukaryota</taxon>
        <taxon>Viridiplantae</taxon>
        <taxon>Streptophyta</taxon>
        <taxon>Embryophyta</taxon>
        <taxon>Tracheophyta</taxon>
        <taxon>Spermatophyta</taxon>
        <taxon>Magnoliopsida</taxon>
        <taxon>Liliopsida</taxon>
        <taxon>Poales</taxon>
        <taxon>Bromeliaceae</taxon>
        <taxon>Bromelioideae</taxon>
        <taxon>Ananas</taxon>
    </lineage>
</organism>
<evidence type="ECO:0000256" key="9">
    <source>
        <dbReference type="ARBA" id="ARBA00023288"/>
    </source>
</evidence>